<dbReference type="RefSeq" id="WP_126610009.1">
    <property type="nucleotide sequence ID" value="NZ_AP025144.1"/>
</dbReference>
<evidence type="ECO:0000313" key="2">
    <source>
        <dbReference type="Proteomes" id="UP001156690"/>
    </source>
</evidence>
<gene>
    <name evidence="1" type="ORF">GCM10007932_23590</name>
</gene>
<accession>A0AAV5NR14</accession>
<evidence type="ECO:0000313" key="1">
    <source>
        <dbReference type="EMBL" id="GLQ72999.1"/>
    </source>
</evidence>
<protein>
    <submittedName>
        <fullName evidence="1">Uncharacterized protein</fullName>
    </submittedName>
</protein>
<organism evidence="1 2">
    <name type="scientific">Vibrio penaeicida</name>
    <dbReference type="NCBI Taxonomy" id="104609"/>
    <lineage>
        <taxon>Bacteria</taxon>
        <taxon>Pseudomonadati</taxon>
        <taxon>Pseudomonadota</taxon>
        <taxon>Gammaproteobacteria</taxon>
        <taxon>Vibrionales</taxon>
        <taxon>Vibrionaceae</taxon>
        <taxon>Vibrio</taxon>
    </lineage>
</organism>
<proteinExistence type="predicted"/>
<reference evidence="2" key="1">
    <citation type="journal article" date="2019" name="Int. J. Syst. Evol. Microbiol.">
        <title>The Global Catalogue of Microorganisms (GCM) 10K type strain sequencing project: providing services to taxonomists for standard genome sequencing and annotation.</title>
        <authorList>
            <consortium name="The Broad Institute Genomics Platform"/>
            <consortium name="The Broad Institute Genome Sequencing Center for Infectious Disease"/>
            <person name="Wu L."/>
            <person name="Ma J."/>
        </authorList>
    </citation>
    <scope>NUCLEOTIDE SEQUENCE [LARGE SCALE GENOMIC DNA]</scope>
    <source>
        <strain evidence="2">NBRC 15640</strain>
    </source>
</reference>
<comment type="caution">
    <text evidence="1">The sequence shown here is derived from an EMBL/GenBank/DDBJ whole genome shotgun (WGS) entry which is preliminary data.</text>
</comment>
<dbReference type="EMBL" id="BSNX01000026">
    <property type="protein sequence ID" value="GLQ72999.1"/>
    <property type="molecule type" value="Genomic_DNA"/>
</dbReference>
<sequence length="186" mass="21034">MTPPLNDEEVVKMYKESATEAPSKETDDAILEYAKASRTVDVKPHYVVNWKPIFGLAATIVFVTLLTPWDWVEEPNLIHEEMQLESISPESFDDSMEAQTDAIPTFSSPAPAASQMKEHKNVKSHERMMTDIPELEAQLNPFAQIETLVLEGKKEEATEMLKRLVEENPALEETLPDHLAELLQSE</sequence>
<dbReference type="AlphaFoldDB" id="A0AAV5NR14"/>
<keyword evidence="2" id="KW-1185">Reference proteome</keyword>
<dbReference type="Proteomes" id="UP001156690">
    <property type="component" value="Unassembled WGS sequence"/>
</dbReference>
<name>A0AAV5NR14_9VIBR</name>